<evidence type="ECO:0000313" key="3">
    <source>
        <dbReference type="Proteomes" id="UP000030752"/>
    </source>
</evidence>
<evidence type="ECO:0000313" key="2">
    <source>
        <dbReference type="EMBL" id="ETN38072.1"/>
    </source>
</evidence>
<dbReference type="GeneID" id="19975035"/>
<feature type="region of interest" description="Disordered" evidence="1">
    <location>
        <begin position="215"/>
        <end position="252"/>
    </location>
</feature>
<organism evidence="2 3">
    <name type="scientific">Cyphellophora europaea (strain CBS 101466)</name>
    <name type="common">Phialophora europaea</name>
    <dbReference type="NCBI Taxonomy" id="1220924"/>
    <lineage>
        <taxon>Eukaryota</taxon>
        <taxon>Fungi</taxon>
        <taxon>Dikarya</taxon>
        <taxon>Ascomycota</taxon>
        <taxon>Pezizomycotina</taxon>
        <taxon>Eurotiomycetes</taxon>
        <taxon>Chaetothyriomycetidae</taxon>
        <taxon>Chaetothyriales</taxon>
        <taxon>Cyphellophoraceae</taxon>
        <taxon>Cyphellophora</taxon>
    </lineage>
</organism>
<evidence type="ECO:0008006" key="4">
    <source>
        <dbReference type="Google" id="ProtNLM"/>
    </source>
</evidence>
<dbReference type="EMBL" id="KB822723">
    <property type="protein sequence ID" value="ETN38072.1"/>
    <property type="molecule type" value="Genomic_DNA"/>
</dbReference>
<feature type="compositionally biased region" description="Acidic residues" evidence="1">
    <location>
        <begin position="215"/>
        <end position="226"/>
    </location>
</feature>
<proteinExistence type="predicted"/>
<feature type="region of interest" description="Disordered" evidence="1">
    <location>
        <begin position="138"/>
        <end position="161"/>
    </location>
</feature>
<dbReference type="STRING" id="1220924.W2RNM7"/>
<evidence type="ECO:0000256" key="1">
    <source>
        <dbReference type="SAM" id="MobiDB-lite"/>
    </source>
</evidence>
<dbReference type="RefSeq" id="XP_008720241.1">
    <property type="nucleotide sequence ID" value="XM_008722019.1"/>
</dbReference>
<gene>
    <name evidence="2" type="ORF">HMPREF1541_07696</name>
</gene>
<dbReference type="eggNOG" id="ENOG502SPQT">
    <property type="taxonomic scope" value="Eukaryota"/>
</dbReference>
<dbReference type="AlphaFoldDB" id="W2RNM7"/>
<dbReference type="OrthoDB" id="3907216at2759"/>
<sequence length="252" mass="27935">MSRQRPLRGTCSCGRNVYSVVVPTTATEHAQVFFDDSSPSRRAQATPLTAWLRVPIDWVFSTTVAQFPNETHSSIRRIFTPADEPHCKRVFCGFCGTHLSYWTEQPAEEAEYLSITLGSLLGEDIRALQDLDLLPDDVEASLSNPDDPLEDSTVATTAQPDRALQRRSIHGGRLGDLDWFGEMIDGSRLGRTRKMRRGMGFTPDGTTQLSWEVSEYVEGEDEEEETSSNTNAAGSKRKIGDVGSGDDVTMKQ</sequence>
<name>W2RNM7_CYPE1</name>
<dbReference type="Gene3D" id="3.90.1590.10">
    <property type="entry name" value="glutathione-dependent formaldehyde- activating enzyme (gfa)"/>
    <property type="match status" value="1"/>
</dbReference>
<dbReference type="VEuPathDB" id="FungiDB:HMPREF1541_07696"/>
<protein>
    <recommendedName>
        <fullName evidence="4">CENP-V/GFA domain-containing protein</fullName>
    </recommendedName>
</protein>
<dbReference type="HOGENOM" id="CLU_098340_0_0_1"/>
<accession>W2RNM7</accession>
<keyword evidence="3" id="KW-1185">Reference proteome</keyword>
<dbReference type="Proteomes" id="UP000030752">
    <property type="component" value="Unassembled WGS sequence"/>
</dbReference>
<dbReference type="InParanoid" id="W2RNM7"/>
<reference evidence="2 3" key="1">
    <citation type="submission" date="2013-03" db="EMBL/GenBank/DDBJ databases">
        <title>The Genome Sequence of Phialophora europaea CBS 101466.</title>
        <authorList>
            <consortium name="The Broad Institute Genomics Platform"/>
            <person name="Cuomo C."/>
            <person name="de Hoog S."/>
            <person name="Gorbushina A."/>
            <person name="Walker B."/>
            <person name="Young S.K."/>
            <person name="Zeng Q."/>
            <person name="Gargeya S."/>
            <person name="Fitzgerald M."/>
            <person name="Haas B."/>
            <person name="Abouelleil A."/>
            <person name="Allen A.W."/>
            <person name="Alvarado L."/>
            <person name="Arachchi H.M."/>
            <person name="Berlin A.M."/>
            <person name="Chapman S.B."/>
            <person name="Gainer-Dewar J."/>
            <person name="Goldberg J."/>
            <person name="Griggs A."/>
            <person name="Gujja S."/>
            <person name="Hansen M."/>
            <person name="Howarth C."/>
            <person name="Imamovic A."/>
            <person name="Ireland A."/>
            <person name="Larimer J."/>
            <person name="McCowan C."/>
            <person name="Murphy C."/>
            <person name="Pearson M."/>
            <person name="Poon T.W."/>
            <person name="Priest M."/>
            <person name="Roberts A."/>
            <person name="Saif S."/>
            <person name="Shea T."/>
            <person name="Sisk P."/>
            <person name="Sykes S."/>
            <person name="Wortman J."/>
            <person name="Nusbaum C."/>
            <person name="Birren B."/>
        </authorList>
    </citation>
    <scope>NUCLEOTIDE SEQUENCE [LARGE SCALE GENOMIC DNA]</scope>
    <source>
        <strain evidence="2 3">CBS 101466</strain>
    </source>
</reference>